<dbReference type="InterPro" id="IPR011029">
    <property type="entry name" value="DEATH-like_dom_sf"/>
</dbReference>
<dbReference type="InterPro" id="IPR000488">
    <property type="entry name" value="Death_dom"/>
</dbReference>
<comment type="caution">
    <text evidence="4">The sequence shown here is derived from an EMBL/GenBank/DDBJ whole genome shotgun (WGS) entry which is preliminary data.</text>
</comment>
<dbReference type="PANTHER" id="PTHR47508">
    <property type="entry name" value="SAM DOMAIN-CONTAINING PROTEIN-RELATED"/>
    <property type="match status" value="1"/>
</dbReference>
<dbReference type="Proteomes" id="UP001159427">
    <property type="component" value="Unassembled WGS sequence"/>
</dbReference>
<feature type="compositionally biased region" description="Basic and acidic residues" evidence="2">
    <location>
        <begin position="139"/>
        <end position="150"/>
    </location>
</feature>
<gene>
    <name evidence="4" type="ORF">PEVE_00028745</name>
</gene>
<dbReference type="CDD" id="cd01670">
    <property type="entry name" value="Death"/>
    <property type="match status" value="1"/>
</dbReference>
<feature type="domain" description="Death" evidence="3">
    <location>
        <begin position="835"/>
        <end position="897"/>
    </location>
</feature>
<evidence type="ECO:0000259" key="3">
    <source>
        <dbReference type="PROSITE" id="PS50017"/>
    </source>
</evidence>
<evidence type="ECO:0000313" key="4">
    <source>
        <dbReference type="EMBL" id="CAH3013969.1"/>
    </source>
</evidence>
<dbReference type="Gene3D" id="1.10.533.10">
    <property type="entry name" value="Death Domain, Fas"/>
    <property type="match status" value="1"/>
</dbReference>
<protein>
    <recommendedName>
        <fullName evidence="3">Death domain-containing protein</fullName>
    </recommendedName>
</protein>
<dbReference type="Pfam" id="PF08477">
    <property type="entry name" value="Roc"/>
    <property type="match status" value="1"/>
</dbReference>
<dbReference type="EMBL" id="CALNXI010000004">
    <property type="protein sequence ID" value="CAH3013969.1"/>
    <property type="molecule type" value="Genomic_DNA"/>
</dbReference>
<keyword evidence="1" id="KW-0677">Repeat</keyword>
<dbReference type="InterPro" id="IPR027417">
    <property type="entry name" value="P-loop_NTPase"/>
</dbReference>
<dbReference type="SUPFAM" id="SSF47986">
    <property type="entry name" value="DEATH domain"/>
    <property type="match status" value="1"/>
</dbReference>
<dbReference type="PANTHER" id="PTHR47508:SF1">
    <property type="entry name" value="NON-SPECIFIC SERINE_THREONINE PROTEIN KINASE"/>
    <property type="match status" value="1"/>
</dbReference>
<dbReference type="InterPro" id="IPR032171">
    <property type="entry name" value="COR-A"/>
</dbReference>
<reference evidence="4 5" key="1">
    <citation type="submission" date="2022-05" db="EMBL/GenBank/DDBJ databases">
        <authorList>
            <consortium name="Genoscope - CEA"/>
            <person name="William W."/>
        </authorList>
    </citation>
    <scope>NUCLEOTIDE SEQUENCE [LARGE SCALE GENOMIC DNA]</scope>
</reference>
<proteinExistence type="predicted"/>
<evidence type="ECO:0000256" key="2">
    <source>
        <dbReference type="SAM" id="MobiDB-lite"/>
    </source>
</evidence>
<accession>A0ABN8LEU5</accession>
<evidence type="ECO:0000313" key="5">
    <source>
        <dbReference type="Proteomes" id="UP001159427"/>
    </source>
</evidence>
<dbReference type="Gene3D" id="1.10.10.10">
    <property type="entry name" value="Winged helix-like DNA-binding domain superfamily/Winged helix DNA-binding domain"/>
    <property type="match status" value="1"/>
</dbReference>
<feature type="region of interest" description="Disordered" evidence="2">
    <location>
        <begin position="134"/>
        <end position="166"/>
    </location>
</feature>
<dbReference type="Pfam" id="PF16095">
    <property type="entry name" value="COR-A"/>
    <property type="match status" value="1"/>
</dbReference>
<sequence>SVPLDILTRGPLALKAYKEALARGETSVRRVPLMLIGQGGAGKTTTKKSLKGICFDPNEDRTDGIDVDPSYFKVSTETWRTGEQGNDKNSDTAIDLKYHLARCFADFLKMQENSIQRNTDRDFLDSEIIEVPEQLTTTEESRDKDQKEEAAAANKRLSRDGLNDDSFSRASVPEEVAAVTERFLRGDVDDNREDIYFTFWDFAGQSVYYVTHPLFLTARAMFLLVYDLSLNPDDEAKPVLKQGVYEESEESYNIKTNFDYLDFWMRSVASLARGQAEGSRLEETTSVKLPPVFLVCTHADKPYGHGDPEKLARKIFGYLKRKPYGAHLCDVFWIDNTSLSVNNSDCPQVVRLRKEIIAFAKKLPFINETIPINWLKFEKAVQAKKEVGNKRISLESAKDIAKKDCNIVDEKEFETLLNYLHDIRSLIHYEDTVQLNKLVVLEPQWLADVFKKVITVKPYDPQEKEFLHLWRKLESTGVLDENLVAHVWGPLFEDKETLESLIGIMERFSLLCPWPVHGSSNSQYLVPSMLMSCPTTDLLELVESANIPSLFVKFSNGEVPPAFFPRLVVQFIQWGRERFWSEETPQLFVGFARFYTSEEKCSVIFICHSSSVEVVVHGGNSASFLPSSGEETCARRVCRQLSLILECMRNQFPWLENMTYEMCVKCPVCSKGGEVAFCQTHGAKICKQEQCLHFWIVSELCSDTRNISCRRFAFAPDTTVEIRQFSPWFPAQEEQLGTDECVGDQFDLGEGNQEKALAVRSSVLEHLSSKSCDAELVVSKLKETLRLDQASLEQPDSDTKKQIRYLAREASRSNRPDVVEYLREITPAGTTVAGGEKWKFVAEKLGLNPGEIRFLDERNKNPVEALLAFVANQRYMSVGELYQVLCHCGIPVIADQL</sequence>
<organism evidence="4 5">
    <name type="scientific">Porites evermanni</name>
    <dbReference type="NCBI Taxonomy" id="104178"/>
    <lineage>
        <taxon>Eukaryota</taxon>
        <taxon>Metazoa</taxon>
        <taxon>Cnidaria</taxon>
        <taxon>Anthozoa</taxon>
        <taxon>Hexacorallia</taxon>
        <taxon>Scleractinia</taxon>
        <taxon>Fungiina</taxon>
        <taxon>Poritidae</taxon>
        <taxon>Porites</taxon>
    </lineage>
</organism>
<dbReference type="SUPFAM" id="SSF52540">
    <property type="entry name" value="P-loop containing nucleoside triphosphate hydrolases"/>
    <property type="match status" value="1"/>
</dbReference>
<dbReference type="InterPro" id="IPR036388">
    <property type="entry name" value="WH-like_DNA-bd_sf"/>
</dbReference>
<dbReference type="PROSITE" id="PS50017">
    <property type="entry name" value="DEATH_DOMAIN"/>
    <property type="match status" value="1"/>
</dbReference>
<feature type="non-terminal residue" evidence="4">
    <location>
        <position position="1"/>
    </location>
</feature>
<dbReference type="Gene3D" id="3.40.50.300">
    <property type="entry name" value="P-loop containing nucleotide triphosphate hydrolases"/>
    <property type="match status" value="1"/>
</dbReference>
<evidence type="ECO:0000256" key="1">
    <source>
        <dbReference type="ARBA" id="ARBA00022737"/>
    </source>
</evidence>
<name>A0ABN8LEU5_9CNID</name>
<keyword evidence="5" id="KW-1185">Reference proteome</keyword>